<name>A0A2W2FT72_9ACTN</name>
<organism evidence="1 2">
    <name type="scientific">Spongiactinospora gelatinilytica</name>
    <dbReference type="NCBI Taxonomy" id="2666298"/>
    <lineage>
        <taxon>Bacteria</taxon>
        <taxon>Bacillati</taxon>
        <taxon>Actinomycetota</taxon>
        <taxon>Actinomycetes</taxon>
        <taxon>Streptosporangiales</taxon>
        <taxon>Streptosporangiaceae</taxon>
        <taxon>Spongiactinospora</taxon>
    </lineage>
</organism>
<sequence>MLEIADPYTLPKLKSIVGSIRGHETGRHHPSADVYRPLYARIIVTTIELVVHQITAAHDSTEQPIARARFEDELVAMFTRYLTAAPPAMNGTSAHGTLTV</sequence>
<evidence type="ECO:0000313" key="2">
    <source>
        <dbReference type="Proteomes" id="UP000248544"/>
    </source>
</evidence>
<reference evidence="1 2" key="1">
    <citation type="submission" date="2018-01" db="EMBL/GenBank/DDBJ databases">
        <title>Draft genome sequence of Sphaerisporangium sp. 7K107.</title>
        <authorList>
            <person name="Sahin N."/>
            <person name="Saygin H."/>
            <person name="Ay H."/>
        </authorList>
    </citation>
    <scope>NUCLEOTIDE SEQUENCE [LARGE SCALE GENOMIC DNA]</scope>
    <source>
        <strain evidence="1 2">7K107</strain>
    </source>
</reference>
<keyword evidence="2" id="KW-1185">Reference proteome</keyword>
<dbReference type="RefSeq" id="WP_111171595.1">
    <property type="nucleotide sequence ID" value="NZ_POUA01000469.1"/>
</dbReference>
<dbReference type="AlphaFoldDB" id="A0A2W2FT72"/>
<accession>A0A2W2FT72</accession>
<gene>
    <name evidence="1" type="ORF">C1I98_34915</name>
</gene>
<dbReference type="EMBL" id="POUA01000469">
    <property type="protein sequence ID" value="PZG25117.1"/>
    <property type="molecule type" value="Genomic_DNA"/>
</dbReference>
<comment type="caution">
    <text evidence="1">The sequence shown here is derived from an EMBL/GenBank/DDBJ whole genome shotgun (WGS) entry which is preliminary data.</text>
</comment>
<dbReference type="Proteomes" id="UP000248544">
    <property type="component" value="Unassembled WGS sequence"/>
</dbReference>
<evidence type="ECO:0000313" key="1">
    <source>
        <dbReference type="EMBL" id="PZG25117.1"/>
    </source>
</evidence>
<protein>
    <submittedName>
        <fullName evidence="1">Uncharacterized protein</fullName>
    </submittedName>
</protein>
<proteinExistence type="predicted"/>